<dbReference type="CDD" id="cd00207">
    <property type="entry name" value="fer2"/>
    <property type="match status" value="1"/>
</dbReference>
<keyword evidence="11" id="KW-1185">Reference proteome</keyword>
<evidence type="ECO:0000256" key="4">
    <source>
        <dbReference type="ARBA" id="ARBA00022723"/>
    </source>
</evidence>
<dbReference type="InterPro" id="IPR001041">
    <property type="entry name" value="2Fe-2S_ferredoxin-type"/>
</dbReference>
<evidence type="ECO:0000256" key="3">
    <source>
        <dbReference type="ARBA" id="ARBA00022714"/>
    </source>
</evidence>
<dbReference type="InterPro" id="IPR036010">
    <property type="entry name" value="2Fe-2S_ferredoxin-like_sf"/>
</dbReference>
<name>A0A7Y8KZ78_9BURK</name>
<feature type="domain" description="2Fe-2S ferredoxin-type" evidence="9">
    <location>
        <begin position="8"/>
        <end position="98"/>
    </location>
</feature>
<gene>
    <name evidence="10" type="ORF">F3K02_25260</name>
</gene>
<dbReference type="InterPro" id="IPR012675">
    <property type="entry name" value="Beta-grasp_dom_sf"/>
</dbReference>
<evidence type="ECO:0000259" key="9">
    <source>
        <dbReference type="PROSITE" id="PS51085"/>
    </source>
</evidence>
<dbReference type="Gene3D" id="3.10.20.30">
    <property type="match status" value="1"/>
</dbReference>
<keyword evidence="6" id="KW-0408">Iron</keyword>
<dbReference type="Proteomes" id="UP000545507">
    <property type="component" value="Unassembled WGS sequence"/>
</dbReference>
<dbReference type="PANTHER" id="PTHR43112:SF3">
    <property type="entry name" value="FERREDOXIN-2, CHLOROPLASTIC"/>
    <property type="match status" value="1"/>
</dbReference>
<evidence type="ECO:0000256" key="2">
    <source>
        <dbReference type="ARBA" id="ARBA00022448"/>
    </source>
</evidence>
<dbReference type="RefSeq" id="WP_177139253.1">
    <property type="nucleotide sequence ID" value="NZ_VYGV01000028.1"/>
</dbReference>
<comment type="similarity">
    <text evidence="1">Belongs to the 2Fe2S plant-type ferredoxin family.</text>
</comment>
<dbReference type="Pfam" id="PF00111">
    <property type="entry name" value="Fer2"/>
    <property type="match status" value="1"/>
</dbReference>
<dbReference type="GO" id="GO:0046872">
    <property type="term" value="F:metal ion binding"/>
    <property type="evidence" value="ECO:0007669"/>
    <property type="project" value="UniProtKB-KW"/>
</dbReference>
<evidence type="ECO:0000256" key="6">
    <source>
        <dbReference type="ARBA" id="ARBA00023004"/>
    </source>
</evidence>
<protein>
    <submittedName>
        <fullName evidence="10">2Fe-2S iron-sulfur cluster binding domain-containing protein</fullName>
    </submittedName>
</protein>
<keyword evidence="2" id="KW-0813">Transport</keyword>
<dbReference type="GO" id="GO:0051537">
    <property type="term" value="F:2 iron, 2 sulfur cluster binding"/>
    <property type="evidence" value="ECO:0007669"/>
    <property type="project" value="UniProtKB-KW"/>
</dbReference>
<reference evidence="10 11" key="1">
    <citation type="submission" date="2019-09" db="EMBL/GenBank/DDBJ databases">
        <title>Hydrogenophaga aromatica sp. nov., isolated from a para-xylene-degrading enrichment culture.</title>
        <authorList>
            <person name="Tancsics A."/>
            <person name="Banerjee S."/>
        </authorList>
    </citation>
    <scope>NUCLEOTIDE SEQUENCE [LARGE SCALE GENOMIC DNA]</scope>
    <source>
        <strain evidence="10 11">D2P1</strain>
    </source>
</reference>
<evidence type="ECO:0000256" key="7">
    <source>
        <dbReference type="ARBA" id="ARBA00023014"/>
    </source>
</evidence>
<evidence type="ECO:0000256" key="8">
    <source>
        <dbReference type="ARBA" id="ARBA00034078"/>
    </source>
</evidence>
<dbReference type="PROSITE" id="PS51085">
    <property type="entry name" value="2FE2S_FER_2"/>
    <property type="match status" value="1"/>
</dbReference>
<proteinExistence type="inferred from homology"/>
<comment type="cofactor">
    <cofactor evidence="8">
        <name>[2Fe-2S] cluster</name>
        <dbReference type="ChEBI" id="CHEBI:190135"/>
    </cofactor>
</comment>
<keyword evidence="4" id="KW-0479">Metal-binding</keyword>
<dbReference type="SUPFAM" id="SSF54292">
    <property type="entry name" value="2Fe-2S ferredoxin-like"/>
    <property type="match status" value="1"/>
</dbReference>
<organism evidence="10 11">
    <name type="scientific">Hydrogenophaga aromaticivorans</name>
    <dbReference type="NCBI Taxonomy" id="2610898"/>
    <lineage>
        <taxon>Bacteria</taxon>
        <taxon>Pseudomonadati</taxon>
        <taxon>Pseudomonadota</taxon>
        <taxon>Betaproteobacteria</taxon>
        <taxon>Burkholderiales</taxon>
        <taxon>Comamonadaceae</taxon>
        <taxon>Hydrogenophaga</taxon>
    </lineage>
</organism>
<evidence type="ECO:0000313" key="10">
    <source>
        <dbReference type="EMBL" id="NWF48540.1"/>
    </source>
</evidence>
<keyword evidence="5" id="KW-0249">Electron transport</keyword>
<dbReference type="EMBL" id="VYGV01000028">
    <property type="protein sequence ID" value="NWF48540.1"/>
    <property type="molecule type" value="Genomic_DNA"/>
</dbReference>
<evidence type="ECO:0000256" key="1">
    <source>
        <dbReference type="ARBA" id="ARBA00007874"/>
    </source>
</evidence>
<evidence type="ECO:0000256" key="5">
    <source>
        <dbReference type="ARBA" id="ARBA00022982"/>
    </source>
</evidence>
<accession>A0A7Y8KZ78</accession>
<comment type="caution">
    <text evidence="10">The sequence shown here is derived from an EMBL/GenBank/DDBJ whole genome shotgun (WGS) entry which is preliminary data.</text>
</comment>
<dbReference type="AlphaFoldDB" id="A0A7Y8KZ78"/>
<evidence type="ECO:0000313" key="11">
    <source>
        <dbReference type="Proteomes" id="UP000545507"/>
    </source>
</evidence>
<keyword evidence="3" id="KW-0001">2Fe-2S</keyword>
<keyword evidence="7" id="KW-0411">Iron-sulfur</keyword>
<sequence length="98" mass="10295">MSAPAAPTAFRLHLSDTGESFSAPVDATLLQTLLRAGVAWPASCRNGSCRVCIGRLVRGRVRYAIEWPGLLPEEKAAGCVLPCAAYPLEDLELSGPGA</sequence>
<dbReference type="PANTHER" id="PTHR43112">
    <property type="entry name" value="FERREDOXIN"/>
    <property type="match status" value="1"/>
</dbReference>